<dbReference type="RefSeq" id="WP_330160177.1">
    <property type="nucleotide sequence ID" value="NZ_JAUUCC010000064.1"/>
</dbReference>
<evidence type="ECO:0000313" key="3">
    <source>
        <dbReference type="Proteomes" id="UP001348641"/>
    </source>
</evidence>
<feature type="non-terminal residue" evidence="2">
    <location>
        <position position="1"/>
    </location>
</feature>
<organism evidence="2 3">
    <name type="scientific">Nocardiopsis tropica</name>
    <dbReference type="NCBI Taxonomy" id="109330"/>
    <lineage>
        <taxon>Bacteria</taxon>
        <taxon>Bacillati</taxon>
        <taxon>Actinomycetota</taxon>
        <taxon>Actinomycetes</taxon>
        <taxon>Streptosporangiales</taxon>
        <taxon>Nocardiopsidaceae</taxon>
        <taxon>Nocardiopsis</taxon>
    </lineage>
</organism>
<dbReference type="Gene3D" id="3.40.1490.10">
    <property type="entry name" value="Bit1"/>
    <property type="match status" value="1"/>
</dbReference>
<dbReference type="Proteomes" id="UP001348641">
    <property type="component" value="Unassembled WGS sequence"/>
</dbReference>
<dbReference type="InterPro" id="IPR018988">
    <property type="entry name" value="DUF2000"/>
</dbReference>
<protein>
    <submittedName>
        <fullName evidence="2">DUF2000 family protein</fullName>
    </submittedName>
</protein>
<sequence length="100" mass="10514">RSTPRARAVRRPAPSVPVSGGRPAPYLRRAPPVRVVPAPRRTVRPSAALFTEDLFATGSDDDNRAAVLGVAAEDLALAGVAVHGPRGDVDKVLKGLRPHP</sequence>
<evidence type="ECO:0000256" key="1">
    <source>
        <dbReference type="SAM" id="MobiDB-lite"/>
    </source>
</evidence>
<name>A0ABU7KV80_9ACTN</name>
<dbReference type="EMBL" id="JAUUCC010000064">
    <property type="protein sequence ID" value="MEE2053213.1"/>
    <property type="molecule type" value="Genomic_DNA"/>
</dbReference>
<feature type="region of interest" description="Disordered" evidence="1">
    <location>
        <begin position="1"/>
        <end position="25"/>
    </location>
</feature>
<gene>
    <name evidence="2" type="ORF">Q8A49_22170</name>
</gene>
<evidence type="ECO:0000313" key="2">
    <source>
        <dbReference type="EMBL" id="MEE2053213.1"/>
    </source>
</evidence>
<dbReference type="SUPFAM" id="SSF102462">
    <property type="entry name" value="Peptidyl-tRNA hydrolase II"/>
    <property type="match status" value="1"/>
</dbReference>
<reference evidence="2 3" key="1">
    <citation type="submission" date="2023-07" db="EMBL/GenBank/DDBJ databases">
        <authorList>
            <person name="Girao M."/>
            <person name="Carvalho M.F."/>
        </authorList>
    </citation>
    <scope>NUCLEOTIDE SEQUENCE [LARGE SCALE GENOMIC DNA]</scope>
    <source>
        <strain evidence="2 3">66/93</strain>
    </source>
</reference>
<dbReference type="InterPro" id="IPR023476">
    <property type="entry name" value="Pep_tRNA_hydro_II_dom_sf"/>
</dbReference>
<comment type="caution">
    <text evidence="2">The sequence shown here is derived from an EMBL/GenBank/DDBJ whole genome shotgun (WGS) entry which is preliminary data.</text>
</comment>
<dbReference type="Pfam" id="PF09391">
    <property type="entry name" value="DUF2000"/>
    <property type="match status" value="1"/>
</dbReference>
<proteinExistence type="predicted"/>
<accession>A0ABU7KV80</accession>